<evidence type="ECO:0000256" key="2">
    <source>
        <dbReference type="ARBA" id="ARBA00022679"/>
    </source>
</evidence>
<dbReference type="Gene3D" id="3.40.50.2000">
    <property type="entry name" value="Glycogen Phosphorylase B"/>
    <property type="match status" value="2"/>
</dbReference>
<dbReference type="Pfam" id="PF00201">
    <property type="entry name" value="UDPGT"/>
    <property type="match status" value="1"/>
</dbReference>
<protein>
    <recommendedName>
        <fullName evidence="5">Glycosyltransferase</fullName>
    </recommendedName>
</protein>
<evidence type="ECO:0000313" key="4">
    <source>
        <dbReference type="Proteomes" id="UP001222027"/>
    </source>
</evidence>
<dbReference type="SUPFAM" id="SSF53756">
    <property type="entry name" value="UDP-Glycosyltransferase/glycogen phosphorylase"/>
    <property type="match status" value="1"/>
</dbReference>
<organism evidence="3 4">
    <name type="scientific">Ensete ventricosum</name>
    <name type="common">Abyssinian banana</name>
    <name type="synonym">Musa ensete</name>
    <dbReference type="NCBI Taxonomy" id="4639"/>
    <lineage>
        <taxon>Eukaryota</taxon>
        <taxon>Viridiplantae</taxon>
        <taxon>Streptophyta</taxon>
        <taxon>Embryophyta</taxon>
        <taxon>Tracheophyta</taxon>
        <taxon>Spermatophyta</taxon>
        <taxon>Magnoliopsida</taxon>
        <taxon>Liliopsida</taxon>
        <taxon>Zingiberales</taxon>
        <taxon>Musaceae</taxon>
        <taxon>Ensete</taxon>
    </lineage>
</organism>
<dbReference type="EMBL" id="JAQQAF010000002">
    <property type="protein sequence ID" value="KAJ8506751.1"/>
    <property type="molecule type" value="Genomic_DNA"/>
</dbReference>
<sequence length="455" mass="50732">MSSRPHAIVIPFPAQGHVIPFLALSHSLVEQGFRITFVNTEFNADRVVAASPDKSGDAEGIHMVSIPDGLAPGEDRNNLGKLVDGYLRVMPGYLEDLIRKANESGGDKIKWIIADENMGWAFEVAKKMGIRATCFWTASAAMLATMLSIPELIRAGILDADGLPRRHEKFQLSPGTPSIQTTQFAWNRAGDAAGQRIIFQLVVNNTKLLELAEYVICNTFHEIESPVLTVFPNILPVGPLLSGQAFGKPMGHFWPEDVTCVEWLDEQPDNSVVYVAFGSMTVLDRSQFEELALGLELSRRPFLWVVRPDLTDETSGAWLDGFRERTVGRGRMVSWSPQQRILAHPSIACFLSHCGWNSTMEGVWNGVPFLCWPYFTDQFLDDSYICNVWRIGLSLNPDEKGIVPREEIKEKLEELLADEGIKARALMWKDAARRSVGEGGSSWKNLKSVVDAMRE</sequence>
<dbReference type="PANTHER" id="PTHR11926:SF1412">
    <property type="entry name" value="UDP-GLYCOSYLTRANSFERASE 83A1-LIKE"/>
    <property type="match status" value="1"/>
</dbReference>
<keyword evidence="4" id="KW-1185">Reference proteome</keyword>
<dbReference type="CDD" id="cd03784">
    <property type="entry name" value="GT1_Gtf-like"/>
    <property type="match status" value="1"/>
</dbReference>
<comment type="similarity">
    <text evidence="1">Belongs to the UDP-glycosyltransferase family.</text>
</comment>
<keyword evidence="2" id="KW-0808">Transferase</keyword>
<comment type="caution">
    <text evidence="3">The sequence shown here is derived from an EMBL/GenBank/DDBJ whole genome shotgun (WGS) entry which is preliminary data.</text>
</comment>
<evidence type="ECO:0000313" key="3">
    <source>
        <dbReference type="EMBL" id="KAJ8506751.1"/>
    </source>
</evidence>
<dbReference type="FunFam" id="3.40.50.2000:FF:000108">
    <property type="entry name" value="UDP-glycosyltransferase 83A1"/>
    <property type="match status" value="1"/>
</dbReference>
<dbReference type="GO" id="GO:0080043">
    <property type="term" value="F:quercetin 3-O-glucosyltransferase activity"/>
    <property type="evidence" value="ECO:0007669"/>
    <property type="project" value="TreeGrafter"/>
</dbReference>
<dbReference type="FunFam" id="3.40.50.2000:FF:000061">
    <property type="entry name" value="UDP-glycosyltransferase 83A1"/>
    <property type="match status" value="1"/>
</dbReference>
<name>A0AAV8RN99_ENSVE</name>
<dbReference type="Proteomes" id="UP001222027">
    <property type="component" value="Unassembled WGS sequence"/>
</dbReference>
<reference evidence="3 4" key="1">
    <citation type="submission" date="2022-12" db="EMBL/GenBank/DDBJ databases">
        <title>Chromosome-scale assembly of the Ensete ventricosum genome.</title>
        <authorList>
            <person name="Dussert Y."/>
            <person name="Stocks J."/>
            <person name="Wendawek A."/>
            <person name="Woldeyes F."/>
            <person name="Nichols R.A."/>
            <person name="Borrell J.S."/>
        </authorList>
    </citation>
    <scope>NUCLEOTIDE SEQUENCE [LARGE SCALE GENOMIC DNA]</scope>
    <source>
        <strain evidence="4">cv. Maze</strain>
        <tissue evidence="3">Seeds</tissue>
    </source>
</reference>
<evidence type="ECO:0008006" key="5">
    <source>
        <dbReference type="Google" id="ProtNLM"/>
    </source>
</evidence>
<evidence type="ECO:0000256" key="1">
    <source>
        <dbReference type="ARBA" id="ARBA00009995"/>
    </source>
</evidence>
<gene>
    <name evidence="3" type="ORF">OPV22_007637</name>
</gene>
<dbReference type="GO" id="GO:0080044">
    <property type="term" value="F:quercetin 7-O-glucosyltransferase activity"/>
    <property type="evidence" value="ECO:0007669"/>
    <property type="project" value="TreeGrafter"/>
</dbReference>
<proteinExistence type="inferred from homology"/>
<dbReference type="PANTHER" id="PTHR11926">
    <property type="entry name" value="GLUCOSYL/GLUCURONOSYL TRANSFERASES"/>
    <property type="match status" value="1"/>
</dbReference>
<dbReference type="InterPro" id="IPR002213">
    <property type="entry name" value="UDP_glucos_trans"/>
</dbReference>
<accession>A0AAV8RN99</accession>
<dbReference type="AlphaFoldDB" id="A0AAV8RN99"/>